<dbReference type="AlphaFoldDB" id="A0A8T4L5Z5"/>
<dbReference type="EMBL" id="JAGVWC010000011">
    <property type="protein sequence ID" value="MBS3061964.1"/>
    <property type="molecule type" value="Genomic_DNA"/>
</dbReference>
<proteinExistence type="predicted"/>
<dbReference type="Pfam" id="PF01978">
    <property type="entry name" value="TrmB"/>
    <property type="match status" value="1"/>
</dbReference>
<dbReference type="InterPro" id="IPR036390">
    <property type="entry name" value="WH_DNA-bd_sf"/>
</dbReference>
<reference evidence="2" key="1">
    <citation type="submission" date="2021-03" db="EMBL/GenBank/DDBJ databases">
        <authorList>
            <person name="Jaffe A."/>
        </authorList>
    </citation>
    <scope>NUCLEOTIDE SEQUENCE</scope>
    <source>
        <strain evidence="2">RIFCSPLOWO2_01_FULL_AR10_48_17</strain>
    </source>
</reference>
<dbReference type="Gene3D" id="1.10.10.10">
    <property type="entry name" value="Winged helix-like DNA-binding domain superfamily/Winged helix DNA-binding domain"/>
    <property type="match status" value="1"/>
</dbReference>
<evidence type="ECO:0000313" key="3">
    <source>
        <dbReference type="Proteomes" id="UP000675968"/>
    </source>
</evidence>
<comment type="caution">
    <text evidence="2">The sequence shown here is derived from an EMBL/GenBank/DDBJ whole genome shotgun (WGS) entry which is preliminary data.</text>
</comment>
<sequence length="250" mass="28956">MEEEVFRELGLSNGETRVYFSLVRLGESGVGRIAKESGVSKSKIYDILNRLIDKGLAGYIIKNRVKQFLANDTHTLVEYVQKKEQKLAVMKKKILTLLPSLEQQRKSFSFGSFAEVTEGFHGLRSVREELLKGLKSGDSLLVFGAPRIANEKWESWFLNFHRRRESRGIRMKILYNSNVRDFGQVRKKFKLTKVRYLPNELVSPNWVDIYNECVLFCFVLKTPLALLVRDKSLADSFKVYFNIMWEASKA</sequence>
<dbReference type="PANTHER" id="PTHR34293:SF1">
    <property type="entry name" value="HTH-TYPE TRANSCRIPTIONAL REGULATOR TRMBL2"/>
    <property type="match status" value="1"/>
</dbReference>
<reference evidence="2" key="2">
    <citation type="submission" date="2021-05" db="EMBL/GenBank/DDBJ databases">
        <title>Protein family content uncovers lineage relationships and bacterial pathway maintenance mechanisms in DPANN archaea.</title>
        <authorList>
            <person name="Castelle C.J."/>
            <person name="Meheust R."/>
            <person name="Jaffe A.L."/>
            <person name="Seitz K."/>
            <person name="Gong X."/>
            <person name="Baker B.J."/>
            <person name="Banfield J.F."/>
        </authorList>
    </citation>
    <scope>NUCLEOTIDE SEQUENCE</scope>
    <source>
        <strain evidence="2">RIFCSPLOWO2_01_FULL_AR10_48_17</strain>
    </source>
</reference>
<gene>
    <name evidence="2" type="ORF">J4215_05270</name>
</gene>
<dbReference type="PANTHER" id="PTHR34293">
    <property type="entry name" value="HTH-TYPE TRANSCRIPTIONAL REGULATOR TRMBL2"/>
    <property type="match status" value="1"/>
</dbReference>
<dbReference type="SUPFAM" id="SSF46785">
    <property type="entry name" value="Winged helix' DNA-binding domain"/>
    <property type="match status" value="1"/>
</dbReference>
<evidence type="ECO:0000313" key="2">
    <source>
        <dbReference type="EMBL" id="MBS3061964.1"/>
    </source>
</evidence>
<name>A0A8T4L5Z5_9ARCH</name>
<dbReference type="Proteomes" id="UP000675968">
    <property type="component" value="Unassembled WGS sequence"/>
</dbReference>
<dbReference type="InterPro" id="IPR002831">
    <property type="entry name" value="Tscrpt_reg_TrmB_N"/>
</dbReference>
<accession>A0A8T4L5Z5</accession>
<evidence type="ECO:0000259" key="1">
    <source>
        <dbReference type="Pfam" id="PF01978"/>
    </source>
</evidence>
<dbReference type="InterPro" id="IPR036388">
    <property type="entry name" value="WH-like_DNA-bd_sf"/>
</dbReference>
<dbReference type="InterPro" id="IPR051797">
    <property type="entry name" value="TrmB-like"/>
</dbReference>
<feature type="domain" description="Transcription regulator TrmB N-terminal" evidence="1">
    <location>
        <begin position="8"/>
        <end position="57"/>
    </location>
</feature>
<organism evidence="2 3">
    <name type="scientific">Candidatus Iainarchaeum sp</name>
    <dbReference type="NCBI Taxonomy" id="3101447"/>
    <lineage>
        <taxon>Archaea</taxon>
        <taxon>Candidatus Iainarchaeota</taxon>
        <taxon>Candidatus Iainarchaeia</taxon>
        <taxon>Candidatus Iainarchaeales</taxon>
        <taxon>Candidatus Iainarchaeaceae</taxon>
        <taxon>Candidatus Iainarchaeum</taxon>
    </lineage>
</organism>
<protein>
    <submittedName>
        <fullName evidence="2">Helix-turn-helix domain-containing protein</fullName>
    </submittedName>
</protein>